<dbReference type="RefSeq" id="WP_076602633.1">
    <property type="nucleotide sequence ID" value="NZ_FTMD01000008.1"/>
</dbReference>
<dbReference type="STRING" id="34027.SAMN05421829_108141"/>
<dbReference type="Pfam" id="PF06252">
    <property type="entry name" value="GemA"/>
    <property type="match status" value="1"/>
</dbReference>
<evidence type="ECO:0000313" key="1">
    <source>
        <dbReference type="EMBL" id="SIQ95727.1"/>
    </source>
</evidence>
<dbReference type="Proteomes" id="UP000186819">
    <property type="component" value="Unassembled WGS sequence"/>
</dbReference>
<evidence type="ECO:0000313" key="2">
    <source>
        <dbReference type="Proteomes" id="UP000186819"/>
    </source>
</evidence>
<dbReference type="InterPro" id="IPR009363">
    <property type="entry name" value="Phage_Mu_Gp16"/>
</dbReference>
<proteinExistence type="predicted"/>
<reference evidence="2" key="1">
    <citation type="submission" date="2017-01" db="EMBL/GenBank/DDBJ databases">
        <authorList>
            <person name="Varghese N."/>
            <person name="Submissions S."/>
        </authorList>
    </citation>
    <scope>NUCLEOTIDE SEQUENCE [LARGE SCALE GENOMIC DNA]</scope>
    <source>
        <strain evidence="2">ATCC 51758</strain>
    </source>
</reference>
<accession>A0A1N6X082</accession>
<protein>
    <recommendedName>
        <fullName evidence="3">Mu-like prophage protein gp16</fullName>
    </recommendedName>
</protein>
<keyword evidence="2" id="KW-1185">Reference proteome</keyword>
<dbReference type="OrthoDB" id="8527850at2"/>
<gene>
    <name evidence="1" type="ORF">SAMN05421829_108141</name>
</gene>
<sequence>MAASAPLAAQIAKRRSAICATCAKLGIDEDARRLLVKNLTGHTSLKDCTMGQLSEVLDHLNRGKNGYAGRRRTMPTADRAPLLAKIDALLAELHRVTGEVHTLKYADAIAKRNGWAECVDFADPVALKHLVGALHRTLQFKLAK</sequence>
<name>A0A1N6X082_9RHOO</name>
<evidence type="ECO:0008006" key="3">
    <source>
        <dbReference type="Google" id="ProtNLM"/>
    </source>
</evidence>
<organism evidence="1 2">
    <name type="scientific">Aromatoleum tolulyticum</name>
    <dbReference type="NCBI Taxonomy" id="34027"/>
    <lineage>
        <taxon>Bacteria</taxon>
        <taxon>Pseudomonadati</taxon>
        <taxon>Pseudomonadota</taxon>
        <taxon>Betaproteobacteria</taxon>
        <taxon>Rhodocyclales</taxon>
        <taxon>Rhodocyclaceae</taxon>
        <taxon>Aromatoleum</taxon>
    </lineage>
</organism>
<dbReference type="EMBL" id="FTMD01000008">
    <property type="protein sequence ID" value="SIQ95727.1"/>
    <property type="molecule type" value="Genomic_DNA"/>
</dbReference>
<dbReference type="AlphaFoldDB" id="A0A1N6X082"/>